<dbReference type="GO" id="GO:0031267">
    <property type="term" value="F:small GTPase binding"/>
    <property type="evidence" value="ECO:0007669"/>
    <property type="project" value="InterPro"/>
</dbReference>
<feature type="compositionally biased region" description="Low complexity" evidence="1">
    <location>
        <begin position="35"/>
        <end position="50"/>
    </location>
</feature>
<gene>
    <name evidence="3" type="ORF">BD311DRAFT_652294</name>
</gene>
<dbReference type="Gene3D" id="1.25.10.10">
    <property type="entry name" value="Leucine-rich Repeat Variant"/>
    <property type="match status" value="1"/>
</dbReference>
<dbReference type="InterPro" id="IPR016024">
    <property type="entry name" value="ARM-type_fold"/>
</dbReference>
<dbReference type="Proteomes" id="UP000292957">
    <property type="component" value="Unassembled WGS sequence"/>
</dbReference>
<feature type="compositionally biased region" description="Polar residues" evidence="1">
    <location>
        <begin position="630"/>
        <end position="641"/>
    </location>
</feature>
<name>A0A4Q9N035_9APHY</name>
<dbReference type="EMBL" id="ML143391">
    <property type="protein sequence ID" value="TBU33445.1"/>
    <property type="molecule type" value="Genomic_DNA"/>
</dbReference>
<dbReference type="GO" id="GO:0003779">
    <property type="term" value="F:actin binding"/>
    <property type="evidence" value="ECO:0007669"/>
    <property type="project" value="InterPro"/>
</dbReference>
<feature type="compositionally biased region" description="Low complexity" evidence="1">
    <location>
        <begin position="580"/>
        <end position="604"/>
    </location>
</feature>
<feature type="compositionally biased region" description="Polar residues" evidence="1">
    <location>
        <begin position="14"/>
        <end position="29"/>
    </location>
</feature>
<feature type="compositionally biased region" description="Polar residues" evidence="1">
    <location>
        <begin position="125"/>
        <end position="137"/>
    </location>
</feature>
<dbReference type="AlphaFoldDB" id="A0A4Q9N035"/>
<feature type="compositionally biased region" description="Pro residues" evidence="1">
    <location>
        <begin position="567"/>
        <end position="579"/>
    </location>
</feature>
<evidence type="ECO:0000256" key="1">
    <source>
        <dbReference type="SAM" id="MobiDB-lite"/>
    </source>
</evidence>
<proteinExistence type="predicted"/>
<evidence type="ECO:0000259" key="2">
    <source>
        <dbReference type="SMART" id="SM01140"/>
    </source>
</evidence>
<feature type="domain" description="Formin GTPase-binding" evidence="2">
    <location>
        <begin position="60"/>
        <end position="325"/>
    </location>
</feature>
<protein>
    <submittedName>
        <fullName evidence="3">Armadillo-type protein</fullName>
    </submittedName>
</protein>
<dbReference type="GO" id="GO:0030036">
    <property type="term" value="P:actin cytoskeleton organization"/>
    <property type="evidence" value="ECO:0007669"/>
    <property type="project" value="InterPro"/>
</dbReference>
<dbReference type="SUPFAM" id="SSF48371">
    <property type="entry name" value="ARM repeat"/>
    <property type="match status" value="1"/>
</dbReference>
<dbReference type="InterPro" id="IPR010473">
    <property type="entry name" value="GTPase-bd"/>
</dbReference>
<dbReference type="InterPro" id="IPR011989">
    <property type="entry name" value="ARM-like"/>
</dbReference>
<dbReference type="Pfam" id="PF06371">
    <property type="entry name" value="Drf_GBD"/>
    <property type="match status" value="1"/>
</dbReference>
<organism evidence="3">
    <name type="scientific">Dichomitus squalens</name>
    <dbReference type="NCBI Taxonomy" id="114155"/>
    <lineage>
        <taxon>Eukaryota</taxon>
        <taxon>Fungi</taxon>
        <taxon>Dikarya</taxon>
        <taxon>Basidiomycota</taxon>
        <taxon>Agaricomycotina</taxon>
        <taxon>Agaricomycetes</taxon>
        <taxon>Polyporales</taxon>
        <taxon>Polyporaceae</taxon>
        <taxon>Dichomitus</taxon>
    </lineage>
</organism>
<accession>A0A4Q9N035</accession>
<sequence>MFKSILPSRRIPSSDFQMLTSPIDSTESDATGKENYFANAYDTNTTNNAKPKADKRKKMKGKAQPESEAPQDFDKLLDELQIPSTLRPKLATMDPTVKAAFLKSSHVLAQMKPAPTPFTPRTLRRAQSSESVLSSPRPQKPTLEEYDLTESPIAPMALGTGHSRGKSLDIRRQALDPRPAPVAPLKVSKDKKKSVATTPEKYVKILLAESSTSMDIEVVKKLRLLLRNESASWTEAFLQHGGYDAILTRLNEILDVEWREEQHDDQMLFELLRCVKALSTSAVGCAALRAQCPAPFDKLVRLLYSDKKPGDVPTRQLIVELLLNLFDLYPPSSLPSTGSPGAGLAHSRSRSIPWELSATAMSSTSNLVVLPRPHSTLFSFIKALLLTPAPPPSEAPATPIQPHEFIEELHRPRVYKTYLQELSDLCRDYFWVFCHPSNAIWELSETDEAKVEKPRAPGGMTGGVEFEAMCYMTMHFKFVNAIASHVRALNLPKEHEHSAYRFHQDMFLSGIERILSIARKASTTYYPTLHLEIARYVAFAGLSGIDVPWSLSRMIGQPPTAMRKQPVIPPAPVIPPRTPPSRSMPTTPTKRGAPPAGFAGYAAPQQLVYPSGHGGAPSRTSVDRERERAQPQSRKVTPMFN</sequence>
<feature type="region of interest" description="Disordered" evidence="1">
    <location>
        <begin position="1"/>
        <end position="70"/>
    </location>
</feature>
<dbReference type="OrthoDB" id="2155261at2759"/>
<evidence type="ECO:0000313" key="3">
    <source>
        <dbReference type="EMBL" id="TBU33445.1"/>
    </source>
</evidence>
<feature type="region of interest" description="Disordered" evidence="1">
    <location>
        <begin position="560"/>
        <end position="641"/>
    </location>
</feature>
<feature type="region of interest" description="Disordered" evidence="1">
    <location>
        <begin position="112"/>
        <end position="165"/>
    </location>
</feature>
<dbReference type="SMART" id="SM01140">
    <property type="entry name" value="Drf_GBD"/>
    <property type="match status" value="1"/>
</dbReference>
<reference evidence="3" key="1">
    <citation type="submission" date="2019-01" db="EMBL/GenBank/DDBJ databases">
        <title>Draft genome sequences of three monokaryotic isolates of the white-rot basidiomycete fungus Dichomitus squalens.</title>
        <authorList>
            <consortium name="DOE Joint Genome Institute"/>
            <person name="Lopez S.C."/>
            <person name="Andreopoulos B."/>
            <person name="Pangilinan J."/>
            <person name="Lipzen A."/>
            <person name="Riley R."/>
            <person name="Ahrendt S."/>
            <person name="Ng V."/>
            <person name="Barry K."/>
            <person name="Daum C."/>
            <person name="Grigoriev I.V."/>
            <person name="Hilden K.S."/>
            <person name="Makela M.R."/>
            <person name="de Vries R.P."/>
        </authorList>
    </citation>
    <scope>NUCLEOTIDE SEQUENCE [LARGE SCALE GENOMIC DNA]</scope>
    <source>
        <strain evidence="3">OM18370.1</strain>
    </source>
</reference>